<evidence type="ECO:0000256" key="1">
    <source>
        <dbReference type="SAM" id="MobiDB-lite"/>
    </source>
</evidence>
<feature type="compositionally biased region" description="Basic and acidic residues" evidence="1">
    <location>
        <begin position="14"/>
        <end position="24"/>
    </location>
</feature>
<comment type="caution">
    <text evidence="2">The sequence shown here is derived from an EMBL/GenBank/DDBJ whole genome shotgun (WGS) entry which is preliminary data.</text>
</comment>
<accession>A0A9W8K3X5</accession>
<dbReference type="Proteomes" id="UP001148786">
    <property type="component" value="Unassembled WGS sequence"/>
</dbReference>
<gene>
    <name evidence="2" type="ORF">NLJ89_g3991</name>
</gene>
<feature type="compositionally biased region" description="Acidic residues" evidence="1">
    <location>
        <begin position="35"/>
        <end position="44"/>
    </location>
</feature>
<evidence type="ECO:0000313" key="3">
    <source>
        <dbReference type="Proteomes" id="UP001148786"/>
    </source>
</evidence>
<dbReference type="AlphaFoldDB" id="A0A9W8K3X5"/>
<name>A0A9W8K3X5_9AGAR</name>
<proteinExistence type="predicted"/>
<dbReference type="EMBL" id="JANKHO010000315">
    <property type="protein sequence ID" value="KAJ3511621.1"/>
    <property type="molecule type" value="Genomic_DNA"/>
</dbReference>
<protein>
    <submittedName>
        <fullName evidence="2">Uncharacterized protein</fullName>
    </submittedName>
</protein>
<sequence length="406" mass="45088">MRNEQGGATVTEPEGAREEADFAHKPPASQRLEEGVEPDVEMGDDTFRFPSARDEYFKAPTFAYENPHLDMTQRGDKPGPKQLPVATATPFTSGLFPRAVIPFDDLLANLDMALQTQIKENPENFLAVVPFGAGNKFFKANPDVNKRVRDFVATLGYNNNGLSVHKAEPQDKPSDKRDFEKPWAMILRANDPDLCSYLVWQQTFAIDRTLAFNIVPFDKNLKPWVIANYCGDAVANNADERRTALVAIKQKLWTDANFRKIADRLMAQQGISGNLNKRVYMATSSFDLTFIDTNNAGGDLAPIWQLTGKPLTNDKDDHREYLAAIRNVTVYVNMNKLKLDKRVVQCVGCKAPTHPGHKCSFPDHPTEAEVGSPAEGVLEEAAEIETIKEVEVVEVEIEAAVVAGPL</sequence>
<dbReference type="OrthoDB" id="2755229at2759"/>
<feature type="region of interest" description="Disordered" evidence="1">
    <location>
        <begin position="1"/>
        <end position="44"/>
    </location>
</feature>
<reference evidence="2" key="1">
    <citation type="submission" date="2022-07" db="EMBL/GenBank/DDBJ databases">
        <title>Genome Sequence of Agrocybe chaxingu.</title>
        <authorList>
            <person name="Buettner E."/>
        </authorList>
    </citation>
    <scope>NUCLEOTIDE SEQUENCE</scope>
    <source>
        <strain evidence="2">MP-N11</strain>
    </source>
</reference>
<keyword evidence="3" id="KW-1185">Reference proteome</keyword>
<evidence type="ECO:0000313" key="2">
    <source>
        <dbReference type="EMBL" id="KAJ3511621.1"/>
    </source>
</evidence>
<organism evidence="2 3">
    <name type="scientific">Agrocybe chaxingu</name>
    <dbReference type="NCBI Taxonomy" id="84603"/>
    <lineage>
        <taxon>Eukaryota</taxon>
        <taxon>Fungi</taxon>
        <taxon>Dikarya</taxon>
        <taxon>Basidiomycota</taxon>
        <taxon>Agaricomycotina</taxon>
        <taxon>Agaricomycetes</taxon>
        <taxon>Agaricomycetidae</taxon>
        <taxon>Agaricales</taxon>
        <taxon>Agaricineae</taxon>
        <taxon>Strophariaceae</taxon>
        <taxon>Agrocybe</taxon>
    </lineage>
</organism>